<keyword evidence="4" id="KW-1185">Reference proteome</keyword>
<dbReference type="EMBL" id="JBHLTF010000001">
    <property type="protein sequence ID" value="MFC0716211.1"/>
    <property type="molecule type" value="Genomic_DNA"/>
</dbReference>
<dbReference type="InterPro" id="IPR036366">
    <property type="entry name" value="PGBDSf"/>
</dbReference>
<accession>A0ABV6SRY8</accession>
<evidence type="ECO:0000313" key="3">
    <source>
        <dbReference type="EMBL" id="MFC0716211.1"/>
    </source>
</evidence>
<dbReference type="InterPro" id="IPR002477">
    <property type="entry name" value="Peptidoglycan-bd-like"/>
</dbReference>
<name>A0ABV6SRY8_9GAMM</name>
<reference evidence="3 4" key="1">
    <citation type="submission" date="2024-09" db="EMBL/GenBank/DDBJ databases">
        <authorList>
            <person name="Sun Q."/>
            <person name="Mori K."/>
        </authorList>
    </citation>
    <scope>NUCLEOTIDE SEQUENCE [LARGE SCALE GENOMIC DNA]</scope>
    <source>
        <strain evidence="3 4">KCTC 52403</strain>
    </source>
</reference>
<evidence type="ECO:0000259" key="1">
    <source>
        <dbReference type="Pfam" id="PF01471"/>
    </source>
</evidence>
<dbReference type="RefSeq" id="WP_189494029.1">
    <property type="nucleotide sequence ID" value="NZ_BMZT01000001.1"/>
</dbReference>
<dbReference type="Proteomes" id="UP001589898">
    <property type="component" value="Unassembled WGS sequence"/>
</dbReference>
<dbReference type="Pfam" id="PF20410">
    <property type="entry name" value="X-Tfes_XVIPCD"/>
    <property type="match status" value="1"/>
</dbReference>
<feature type="domain" description="X-Tfes XVIPCD" evidence="2">
    <location>
        <begin position="319"/>
        <end position="416"/>
    </location>
</feature>
<feature type="domain" description="Peptidoglycan binding-like" evidence="1">
    <location>
        <begin position="229"/>
        <end position="289"/>
    </location>
</feature>
<dbReference type="Gene3D" id="2.70.70.10">
    <property type="entry name" value="Glucose Permease (Domain IIA)"/>
    <property type="match status" value="1"/>
</dbReference>
<dbReference type="InterPro" id="IPR036365">
    <property type="entry name" value="PGBD-like_sf"/>
</dbReference>
<organism evidence="3 4">
    <name type="scientific">Luteimonas padinae</name>
    <dbReference type="NCBI Taxonomy" id="1714359"/>
    <lineage>
        <taxon>Bacteria</taxon>
        <taxon>Pseudomonadati</taxon>
        <taxon>Pseudomonadota</taxon>
        <taxon>Gammaproteobacteria</taxon>
        <taxon>Lysobacterales</taxon>
        <taxon>Lysobacteraceae</taxon>
        <taxon>Luteimonas</taxon>
    </lineage>
</organism>
<evidence type="ECO:0000259" key="2">
    <source>
        <dbReference type="Pfam" id="PF20410"/>
    </source>
</evidence>
<dbReference type="InterPro" id="IPR011055">
    <property type="entry name" value="Dup_hybrid_motif"/>
</dbReference>
<evidence type="ECO:0000313" key="4">
    <source>
        <dbReference type="Proteomes" id="UP001589898"/>
    </source>
</evidence>
<dbReference type="Gene3D" id="1.10.101.10">
    <property type="entry name" value="PGBD-like superfamily/PGBD"/>
    <property type="match status" value="1"/>
</dbReference>
<dbReference type="InterPro" id="IPR046519">
    <property type="entry name" value="X-Tfes_XVIPCD"/>
</dbReference>
<dbReference type="SUPFAM" id="SSF47090">
    <property type="entry name" value="PGBD-like"/>
    <property type="match status" value="1"/>
</dbReference>
<protein>
    <submittedName>
        <fullName evidence="3">XVIPCD domain-containing protein</fullName>
    </submittedName>
</protein>
<proteinExistence type="predicted"/>
<dbReference type="Pfam" id="PF01471">
    <property type="entry name" value="PG_binding_1"/>
    <property type="match status" value="1"/>
</dbReference>
<sequence>MLADNPTPYRVTQYAYPDPGRPPRNIGVTDLASLVNHHPYANRNARFEDGVPLDVEHKHNRSYALVGGELQEVQTLRTDRKYRSLAPHQVLLIKDFILDDPAMKDSRRVDVPAPVSGVIGRVDAPNGVVDILDPGDRSLVARIRHLGPIAVEVGEHVTYGQSLGTQNNIGLPRNAGKHVHIEMDTRYYCEFDGYVRDLVEGRLPVEAEHRAGVTPRPVVDDGVLRVGESGERIAMVQRALVAGGYREVGGAPVTVDGVYRLSMQGAVLAFQVDQGLEPTADIDPPTWRASLDVALGTPVLPAPVFDEGGRVPPSRSGLRLLDQIRSHIRRLESEGAGAHDADGELVALALAGRAAAQRLASADHVLLVPGRDGAGQSPGVLVVQGRLDDPAQRRVWMALDESGAVPPRESLRALQALDPRLDGPGLVARGPAMPADPVRAAHGI</sequence>
<comment type="caution">
    <text evidence="3">The sequence shown here is derived from an EMBL/GenBank/DDBJ whole genome shotgun (WGS) entry which is preliminary data.</text>
</comment>
<gene>
    <name evidence="3" type="ORF">ACFFFU_00290</name>
</gene>